<dbReference type="Pfam" id="PF20683">
    <property type="entry name" value="DUF6819"/>
    <property type="match status" value="1"/>
</dbReference>
<proteinExistence type="predicted"/>
<evidence type="ECO:0000313" key="4">
    <source>
        <dbReference type="Proteomes" id="UP001209229"/>
    </source>
</evidence>
<comment type="caution">
    <text evidence="3">The sequence shown here is derived from an EMBL/GenBank/DDBJ whole genome shotgun (WGS) entry which is preliminary data.</text>
</comment>
<dbReference type="InterPro" id="IPR049208">
    <property type="entry name" value="DUF6819"/>
</dbReference>
<organism evidence="3 4">
    <name type="scientific">Plebeiibacterium sediminum</name>
    <dbReference type="NCBI Taxonomy" id="2992112"/>
    <lineage>
        <taxon>Bacteria</taxon>
        <taxon>Pseudomonadati</taxon>
        <taxon>Bacteroidota</taxon>
        <taxon>Bacteroidia</taxon>
        <taxon>Marinilabiliales</taxon>
        <taxon>Marinilabiliaceae</taxon>
        <taxon>Plebeiibacterium</taxon>
    </lineage>
</organism>
<keyword evidence="4" id="KW-1185">Reference proteome</keyword>
<dbReference type="InterPro" id="IPR011004">
    <property type="entry name" value="Trimer_LpxA-like_sf"/>
</dbReference>
<dbReference type="RefSeq" id="WP_301192184.1">
    <property type="nucleotide sequence ID" value="NZ_JAPDPJ010000059.1"/>
</dbReference>
<reference evidence="3" key="1">
    <citation type="submission" date="2022-10" db="EMBL/GenBank/DDBJ databases">
        <authorList>
            <person name="Yu W.X."/>
        </authorList>
    </citation>
    <scope>NUCLEOTIDE SEQUENCE</scope>
    <source>
        <strain evidence="3">AAT</strain>
    </source>
</reference>
<dbReference type="InterPro" id="IPR032533">
    <property type="entry name" value="DUF4954"/>
</dbReference>
<evidence type="ECO:0000259" key="1">
    <source>
        <dbReference type="Pfam" id="PF16314"/>
    </source>
</evidence>
<dbReference type="Pfam" id="PF16314">
    <property type="entry name" value="DUF4954"/>
    <property type="match status" value="1"/>
</dbReference>
<dbReference type="AlphaFoldDB" id="A0AAE3SGS0"/>
<dbReference type="EMBL" id="JAPDPJ010000059">
    <property type="protein sequence ID" value="MCW3788626.1"/>
    <property type="molecule type" value="Genomic_DNA"/>
</dbReference>
<evidence type="ECO:0000313" key="3">
    <source>
        <dbReference type="EMBL" id="MCW3788626.1"/>
    </source>
</evidence>
<sequence>MIKTSGSINYRNLNAKEIKTLEQQNCNSIDGWESIFVVENFIPDHIKSTTFSGTNYIGILNHKISNHHIHDYSGIYNAHIHNCTIGNNSYIKNIGCSISNYKVEDNCILINIDSIQVNQESFFGNGEVINPINEAGGRDIYMYNELSVHTAYIMAFYGYKPELQKQLKELVSDYATSIKSSKGTIGTNSVIKNSGSIINVNFGSHCIIEGITKLVDGTVNSNQEAPSYVGFNVSASKFIFSTSSTVNDGAHLQHCFVGQGCEISNHFTAENSVFFSNSQCLQGEACAIFAGPYTVTHHKSSLLIAGYYSFFNAGSGTNQSNHMYKLGPVHQGIIERGSKTGSDSYILWPGKIGTFTMVLGRHYGNPDTSELPFSYLIEDNGKSVLMPAQNLFSVGTTRDVEKWPQRDKRKGSTFYDQVISEALNPFTINKIIQAIEVLKKLQDKASAQAKHVLYKNTQITLGSLNRGLKIYEQALIKYIGDELVNLFEEKSYSDHINNNKYTIESINQWIDLGGLICKESDILSFESKVISEEISISNLNSFFKKLFDNYAKDKKEHIFQVLKGYFDIEINSCSKEQIHHFIELWMENNSKITASIKMDAKKEFNPKTMIGFGQDGDEMSMKDDFDAVRGTFEENSFIKSLNKNLENNNTIGQKILDSLNN</sequence>
<name>A0AAE3SGS0_9BACT</name>
<dbReference type="SUPFAM" id="SSF51161">
    <property type="entry name" value="Trimeric LpxA-like enzymes"/>
    <property type="match status" value="1"/>
</dbReference>
<evidence type="ECO:0000259" key="2">
    <source>
        <dbReference type="Pfam" id="PF20683"/>
    </source>
</evidence>
<dbReference type="Gene3D" id="2.160.10.10">
    <property type="entry name" value="Hexapeptide repeat proteins"/>
    <property type="match status" value="1"/>
</dbReference>
<feature type="domain" description="DUF6819" evidence="2">
    <location>
        <begin position="504"/>
        <end position="658"/>
    </location>
</feature>
<dbReference type="Proteomes" id="UP001209229">
    <property type="component" value="Unassembled WGS sequence"/>
</dbReference>
<gene>
    <name evidence="3" type="ORF">OM075_19310</name>
</gene>
<accession>A0AAE3SGS0</accession>
<protein>
    <submittedName>
        <fullName evidence="3">DUF4954 family protein</fullName>
    </submittedName>
</protein>
<feature type="domain" description="DUF4954" evidence="1">
    <location>
        <begin position="10"/>
        <end position="442"/>
    </location>
</feature>